<feature type="domain" description="Homeobox" evidence="7">
    <location>
        <begin position="156"/>
        <end position="216"/>
    </location>
</feature>
<dbReference type="SMART" id="SM00389">
    <property type="entry name" value="HOX"/>
    <property type="match status" value="1"/>
</dbReference>
<protein>
    <submittedName>
        <fullName evidence="8">Homeodomain mating-type protein</fullName>
    </submittedName>
</protein>
<dbReference type="InterPro" id="IPR017970">
    <property type="entry name" value="Homeobox_CS"/>
</dbReference>
<dbReference type="Pfam" id="PF00046">
    <property type="entry name" value="Homeodomain"/>
    <property type="match status" value="1"/>
</dbReference>
<dbReference type="CDD" id="cd00086">
    <property type="entry name" value="homeodomain"/>
    <property type="match status" value="1"/>
</dbReference>
<evidence type="ECO:0000256" key="6">
    <source>
        <dbReference type="SAM" id="MobiDB-lite"/>
    </source>
</evidence>
<evidence type="ECO:0000256" key="4">
    <source>
        <dbReference type="PROSITE-ProRule" id="PRU00108"/>
    </source>
</evidence>
<evidence type="ECO:0000256" key="3">
    <source>
        <dbReference type="ARBA" id="ARBA00023242"/>
    </source>
</evidence>
<reference evidence="8" key="1">
    <citation type="journal article" date="2006" name="Genetics">
        <title>Evolution of the bipolar mating system of the mushroom Coprinellus disseminatus from its tetrapolar ancestors involves loss of mating-type-specific pheromone receptor function.</title>
        <authorList>
            <person name="James T.Y."/>
            <person name="Srivilai P."/>
            <person name="Kuees U."/>
            <person name="Vilgalys R."/>
        </authorList>
    </citation>
    <scope>NUCLEOTIDE SEQUENCE</scope>
    <source>
        <strain evidence="8">TJ-01-19.2</strain>
    </source>
</reference>
<feature type="DNA-binding region" description="Homeobox" evidence="4">
    <location>
        <begin position="158"/>
        <end position="217"/>
    </location>
</feature>
<dbReference type="Gene3D" id="1.10.10.60">
    <property type="entry name" value="Homeodomain-like"/>
    <property type="match status" value="1"/>
</dbReference>
<keyword evidence="2 4" id="KW-0371">Homeobox</keyword>
<dbReference type="GO" id="GO:0003677">
    <property type="term" value="F:DNA binding"/>
    <property type="evidence" value="ECO:0007669"/>
    <property type="project" value="UniProtKB-UniRule"/>
</dbReference>
<keyword evidence="3 4" id="KW-0539">Nucleus</keyword>
<feature type="compositionally biased region" description="Low complexity" evidence="6">
    <location>
        <begin position="447"/>
        <end position="459"/>
    </location>
</feature>
<comment type="subcellular location">
    <subcellularLocation>
        <location evidence="4 5">Nucleus</location>
    </subcellularLocation>
</comment>
<gene>
    <name evidence="8" type="primary">CDA2</name>
</gene>
<dbReference type="SUPFAM" id="SSF46689">
    <property type="entry name" value="Homeodomain-like"/>
    <property type="match status" value="1"/>
</dbReference>
<dbReference type="GO" id="GO:0005634">
    <property type="term" value="C:nucleus"/>
    <property type="evidence" value="ECO:0007669"/>
    <property type="project" value="UniProtKB-SubCell"/>
</dbReference>
<dbReference type="InterPro" id="IPR001356">
    <property type="entry name" value="HD"/>
</dbReference>
<dbReference type="InterPro" id="IPR009057">
    <property type="entry name" value="Homeodomain-like_sf"/>
</dbReference>
<dbReference type="GO" id="GO:0000981">
    <property type="term" value="F:DNA-binding transcription factor activity, RNA polymerase II-specific"/>
    <property type="evidence" value="ECO:0007669"/>
    <property type="project" value="InterPro"/>
</dbReference>
<evidence type="ECO:0000259" key="7">
    <source>
        <dbReference type="PROSITE" id="PS50071"/>
    </source>
</evidence>
<evidence type="ECO:0000256" key="5">
    <source>
        <dbReference type="RuleBase" id="RU000682"/>
    </source>
</evidence>
<dbReference type="AlphaFoldDB" id="Q1WMQ7"/>
<evidence type="ECO:0000313" key="8">
    <source>
        <dbReference type="EMBL" id="AAZ20152.1"/>
    </source>
</evidence>
<sequence length="498" mass="55991">MSGLSPSSDDKSILMRIINTSESLKNRVREAALKRNVTLKHNSPPPDSLSRSETMPELALPYLDETVENVRASDVPSSLQDRIIVKIHQWYEDVRRTVQGEYANTLNQLASIPSVPDAALYLEIRSFYESFYRQKAAKLNTEIRVKLETAAASIQAVAHQAKRPFNHMCLPLLQTYFEHNAYPSAQDRAMLARKSTMCPRQIEVWFQNHRRRAKKEGRRLRRLSQDPLPHELDFEHLNASMPQLLVPEEETKTTPLNESSPIPVAIPVRLHSQHSPAPAATHADNALCAPAPTHAFPTKYPPTPDHVSCLCSGKTWSFPVPEWPRRASGKAPTRKATITPDDLAVEFQKKLSITGSDGVKRTQDQLTAPAWYPFTTTLQPAPHFALIRKPTSTPSPPAPTPFAQLNPTPRNPHSLRQKTSNLTNYKRPTPYQPRQPPKTKPLSRATSNSSLSSISSISSDESEIIRTPSPSPFARYIELPKEDFAPRYPNWEAYLVPP</sequence>
<evidence type="ECO:0000256" key="1">
    <source>
        <dbReference type="ARBA" id="ARBA00023125"/>
    </source>
</evidence>
<feature type="region of interest" description="Disordered" evidence="6">
    <location>
        <begin position="387"/>
        <end position="472"/>
    </location>
</feature>
<dbReference type="EMBL" id="DQ056221">
    <property type="protein sequence ID" value="AAZ20152.1"/>
    <property type="molecule type" value="Genomic_DNA"/>
</dbReference>
<feature type="compositionally biased region" description="Polar residues" evidence="6">
    <location>
        <begin position="417"/>
        <end position="426"/>
    </location>
</feature>
<proteinExistence type="predicted"/>
<evidence type="ECO:0000256" key="2">
    <source>
        <dbReference type="ARBA" id="ARBA00023155"/>
    </source>
</evidence>
<organism evidence="8">
    <name type="scientific">Coprinellus disseminatus</name>
    <name type="common">Fairy ink cap fungus</name>
    <dbReference type="NCBI Taxonomy" id="71703"/>
    <lineage>
        <taxon>Eukaryota</taxon>
        <taxon>Fungi</taxon>
        <taxon>Dikarya</taxon>
        <taxon>Basidiomycota</taxon>
        <taxon>Agaricomycotina</taxon>
        <taxon>Agaricomycetes</taxon>
        <taxon>Agaricomycetidae</taxon>
        <taxon>Agaricales</taxon>
        <taxon>Agaricineae</taxon>
        <taxon>Psathyrellaceae</taxon>
        <taxon>Coprinellus</taxon>
    </lineage>
</organism>
<accession>Q1WMQ7</accession>
<feature type="compositionally biased region" description="Pro residues" evidence="6">
    <location>
        <begin position="430"/>
        <end position="439"/>
    </location>
</feature>
<keyword evidence="1 4" id="KW-0238">DNA-binding</keyword>
<dbReference type="PROSITE" id="PS50071">
    <property type="entry name" value="HOMEOBOX_2"/>
    <property type="match status" value="1"/>
</dbReference>
<name>Q1WMQ7_COPDI</name>
<dbReference type="PROSITE" id="PS00027">
    <property type="entry name" value="HOMEOBOX_1"/>
    <property type="match status" value="1"/>
</dbReference>